<accession>A0A482XMN4</accession>
<proteinExistence type="predicted"/>
<keyword evidence="3" id="KW-1185">Reference proteome</keyword>
<organism evidence="2 3">
    <name type="scientific">Laodelphax striatellus</name>
    <name type="common">Small brown planthopper</name>
    <name type="synonym">Delphax striatella</name>
    <dbReference type="NCBI Taxonomy" id="195883"/>
    <lineage>
        <taxon>Eukaryota</taxon>
        <taxon>Metazoa</taxon>
        <taxon>Ecdysozoa</taxon>
        <taxon>Arthropoda</taxon>
        <taxon>Hexapoda</taxon>
        <taxon>Insecta</taxon>
        <taxon>Pterygota</taxon>
        <taxon>Neoptera</taxon>
        <taxon>Paraneoptera</taxon>
        <taxon>Hemiptera</taxon>
        <taxon>Auchenorrhyncha</taxon>
        <taxon>Fulgoroidea</taxon>
        <taxon>Delphacidae</taxon>
        <taxon>Criomorphinae</taxon>
        <taxon>Laodelphax</taxon>
    </lineage>
</organism>
<dbReference type="Proteomes" id="UP000291343">
    <property type="component" value="Unassembled WGS sequence"/>
</dbReference>
<reference evidence="2 3" key="1">
    <citation type="journal article" date="2017" name="Gigascience">
        <title>Genome sequence of the small brown planthopper, Laodelphax striatellus.</title>
        <authorList>
            <person name="Zhu J."/>
            <person name="Jiang F."/>
            <person name="Wang X."/>
            <person name="Yang P."/>
            <person name="Bao Y."/>
            <person name="Zhao W."/>
            <person name="Wang W."/>
            <person name="Lu H."/>
            <person name="Wang Q."/>
            <person name="Cui N."/>
            <person name="Li J."/>
            <person name="Chen X."/>
            <person name="Luo L."/>
            <person name="Yu J."/>
            <person name="Kang L."/>
            <person name="Cui F."/>
        </authorList>
    </citation>
    <scope>NUCLEOTIDE SEQUENCE [LARGE SCALE GENOMIC DNA]</scope>
    <source>
        <strain evidence="2">Lst14</strain>
    </source>
</reference>
<dbReference type="InParanoid" id="A0A482XMN4"/>
<protein>
    <submittedName>
        <fullName evidence="2">Uncharacterized protein</fullName>
    </submittedName>
</protein>
<feature type="region of interest" description="Disordered" evidence="1">
    <location>
        <begin position="139"/>
        <end position="187"/>
    </location>
</feature>
<evidence type="ECO:0000313" key="2">
    <source>
        <dbReference type="EMBL" id="RZF46639.1"/>
    </source>
</evidence>
<sequence>MAIAPEEEESNTTTIVQPYQPEEVVVGRLVLAEPKQKTPKGDQLDFQYHPNQDYKTNLRRARLLRARRSSVIQRASILRVRSKLGRAWKSVKSWWLEERLRFGDVILKHAHEQAVRQETADSINKEVDDDATVVALKEDGEEEEEDDTFDDSASNAFSDGNTTISRQTLRRRRASSPPPSISRSSSIINFRRSRVCTE</sequence>
<feature type="compositionally biased region" description="Acidic residues" evidence="1">
    <location>
        <begin position="139"/>
        <end position="150"/>
    </location>
</feature>
<dbReference type="EMBL" id="QKKF02005840">
    <property type="protein sequence ID" value="RZF46639.1"/>
    <property type="molecule type" value="Genomic_DNA"/>
</dbReference>
<feature type="non-terminal residue" evidence="2">
    <location>
        <position position="198"/>
    </location>
</feature>
<feature type="compositionally biased region" description="Polar residues" evidence="1">
    <location>
        <begin position="152"/>
        <end position="167"/>
    </location>
</feature>
<evidence type="ECO:0000313" key="3">
    <source>
        <dbReference type="Proteomes" id="UP000291343"/>
    </source>
</evidence>
<evidence type="ECO:0000256" key="1">
    <source>
        <dbReference type="SAM" id="MobiDB-lite"/>
    </source>
</evidence>
<name>A0A482XMN4_LAOST</name>
<comment type="caution">
    <text evidence="2">The sequence shown here is derived from an EMBL/GenBank/DDBJ whole genome shotgun (WGS) entry which is preliminary data.</text>
</comment>
<gene>
    <name evidence="2" type="ORF">LSTR_LSTR015547</name>
</gene>
<dbReference type="AlphaFoldDB" id="A0A482XMN4"/>